<dbReference type="AlphaFoldDB" id="E2ZCR5"/>
<proteinExistence type="predicted"/>
<gene>
    <name evidence="1" type="ORF">HMPREF9429_01018</name>
</gene>
<protein>
    <recommendedName>
        <fullName evidence="3">Nitrous oxide-stimulated promoter</fullName>
    </recommendedName>
</protein>
<dbReference type="InterPro" id="IPR020483">
    <property type="entry name" value="Uncharacterised_YgbA"/>
</dbReference>
<dbReference type="EMBL" id="AECS01000037">
    <property type="protein sequence ID" value="EFQ03836.1"/>
    <property type="molecule type" value="Genomic_DNA"/>
</dbReference>
<organism evidence="1 2">
    <name type="scientific">Megasphaera micronuciformis F0359</name>
    <dbReference type="NCBI Taxonomy" id="706434"/>
    <lineage>
        <taxon>Bacteria</taxon>
        <taxon>Bacillati</taxon>
        <taxon>Bacillota</taxon>
        <taxon>Negativicutes</taxon>
        <taxon>Veillonellales</taxon>
        <taxon>Veillonellaceae</taxon>
        <taxon>Megasphaera</taxon>
    </lineage>
</organism>
<evidence type="ECO:0000313" key="2">
    <source>
        <dbReference type="Proteomes" id="UP000003195"/>
    </source>
</evidence>
<dbReference type="STRING" id="706434.HMPREF9429_01018"/>
<keyword evidence="2" id="KW-1185">Reference proteome</keyword>
<dbReference type="Proteomes" id="UP000003195">
    <property type="component" value="Unassembled WGS sequence"/>
</dbReference>
<accession>E2ZCR5</accession>
<comment type="caution">
    <text evidence="1">The sequence shown here is derived from an EMBL/GenBank/DDBJ whole genome shotgun (WGS) entry which is preliminary data.</text>
</comment>
<sequence>MDKRAREQQTMEEMIKIYCHGLHHTKKGTLCPVCTSLLQYTRERIARCPHMETKTFCAFCKTHCYSPTRREEIRAVMRYSGPRMMLTAPVATLHHLYLSILHKLKGSKHKD</sequence>
<dbReference type="Pfam" id="PF11756">
    <property type="entry name" value="YgbA_NO"/>
    <property type="match status" value="1"/>
</dbReference>
<dbReference type="HOGENOM" id="CLU_138593_0_0_9"/>
<dbReference type="RefSeq" id="WP_006942088.1">
    <property type="nucleotide sequence ID" value="NZ_GL538208.1"/>
</dbReference>
<reference evidence="1 2" key="1">
    <citation type="submission" date="2010-08" db="EMBL/GenBank/DDBJ databases">
        <authorList>
            <person name="Weinstock G."/>
            <person name="Sodergren E."/>
            <person name="Clifton S."/>
            <person name="Fulton L."/>
            <person name="Fulton B."/>
            <person name="Courtney L."/>
            <person name="Fronick C."/>
            <person name="Harrison M."/>
            <person name="Strong C."/>
            <person name="Farmer C."/>
            <person name="Delahaunty K."/>
            <person name="Markovic C."/>
            <person name="Hall O."/>
            <person name="Minx P."/>
            <person name="Tomlinson C."/>
            <person name="Mitreva M."/>
            <person name="Hou S."/>
            <person name="Chen J."/>
            <person name="Wollam A."/>
            <person name="Pepin K.H."/>
            <person name="Johnson M."/>
            <person name="Bhonagiri V."/>
            <person name="Zhang X."/>
            <person name="Suruliraj S."/>
            <person name="Warren W."/>
            <person name="Chinwalla A."/>
            <person name="Mardis E.R."/>
            <person name="Wilson R.K."/>
        </authorList>
    </citation>
    <scope>NUCLEOTIDE SEQUENCE [LARGE SCALE GENOMIC DNA]</scope>
    <source>
        <strain evidence="1 2">F0359</strain>
    </source>
</reference>
<dbReference type="OrthoDB" id="164329at2"/>
<name>E2ZCR5_9FIRM</name>
<dbReference type="eggNOG" id="ENOG5032ZJK">
    <property type="taxonomic scope" value="Bacteria"/>
</dbReference>
<evidence type="ECO:0008006" key="3">
    <source>
        <dbReference type="Google" id="ProtNLM"/>
    </source>
</evidence>
<evidence type="ECO:0000313" key="1">
    <source>
        <dbReference type="EMBL" id="EFQ03836.1"/>
    </source>
</evidence>
<dbReference type="NCBIfam" id="NF007714">
    <property type="entry name" value="PRK10410.1-2"/>
    <property type="match status" value="1"/>
</dbReference>